<dbReference type="Proteomes" id="UP001241377">
    <property type="component" value="Unassembled WGS sequence"/>
</dbReference>
<comment type="caution">
    <text evidence="1">The sequence shown here is derived from an EMBL/GenBank/DDBJ whole genome shotgun (WGS) entry which is preliminary data.</text>
</comment>
<gene>
    <name evidence="1" type="ORF">QFC19_003575</name>
</gene>
<protein>
    <submittedName>
        <fullName evidence="1">Uncharacterized protein</fullName>
    </submittedName>
</protein>
<sequence length="401" mass="43483">MSAAPAVATPATPAAKPIQPEGAGILIPASKVHQATKTELLGVLASDPSFSGETGKIPKLVGILATEKEDARSYAEFTRKSCESLGIAYELRLVGPARRSLGDQPNVSIGVEEAILEANDDPDVDGIMVYYPIHGGSQDQYLQQCVSPYKDVEGLNHKFLFNLYHNVRYISPKTLSAIPASHLPESLQASKDDIPPPGTVKSVLPCTPLAIVKVLEFVGVYNRLLAYGDRARGKVITVINRSEVVGRPLGALLANDGARVLSVDIDFSFSLATLRLTLPRSAIVEFSKRPSSASAHTSRFNPHHVVTPTSLTLQECLRVSDVVISAVPHKDYKVKTEWLKDGCICVNVAGDKNFEADVRQKASIYVPSVGQMTIAMLQRNLLRLRKYREMAAQNGQDATLF</sequence>
<name>A0ACC2W1M9_9TREE</name>
<proteinExistence type="predicted"/>
<dbReference type="EMBL" id="JASBWR010000034">
    <property type="protein sequence ID" value="KAJ9105593.1"/>
    <property type="molecule type" value="Genomic_DNA"/>
</dbReference>
<evidence type="ECO:0000313" key="2">
    <source>
        <dbReference type="Proteomes" id="UP001241377"/>
    </source>
</evidence>
<accession>A0ACC2W1M9</accession>
<evidence type="ECO:0000313" key="1">
    <source>
        <dbReference type="EMBL" id="KAJ9105593.1"/>
    </source>
</evidence>
<keyword evidence="2" id="KW-1185">Reference proteome</keyword>
<organism evidence="1 2">
    <name type="scientific">Naganishia cerealis</name>
    <dbReference type="NCBI Taxonomy" id="610337"/>
    <lineage>
        <taxon>Eukaryota</taxon>
        <taxon>Fungi</taxon>
        <taxon>Dikarya</taxon>
        <taxon>Basidiomycota</taxon>
        <taxon>Agaricomycotina</taxon>
        <taxon>Tremellomycetes</taxon>
        <taxon>Filobasidiales</taxon>
        <taxon>Filobasidiaceae</taxon>
        <taxon>Naganishia</taxon>
    </lineage>
</organism>
<reference evidence="1" key="1">
    <citation type="submission" date="2023-04" db="EMBL/GenBank/DDBJ databases">
        <title>Draft Genome sequencing of Naganishia species isolated from polar environments using Oxford Nanopore Technology.</title>
        <authorList>
            <person name="Leo P."/>
            <person name="Venkateswaran K."/>
        </authorList>
    </citation>
    <scope>NUCLEOTIDE SEQUENCE</scope>
    <source>
        <strain evidence="1">MNA-CCFEE 5261</strain>
    </source>
</reference>